<dbReference type="SUPFAM" id="SSF55729">
    <property type="entry name" value="Acyl-CoA N-acyltransferases (Nat)"/>
    <property type="match status" value="1"/>
</dbReference>
<dbReference type="PROSITE" id="PS51186">
    <property type="entry name" value="GNAT"/>
    <property type="match status" value="1"/>
</dbReference>
<dbReference type="RefSeq" id="WP_285346119.1">
    <property type="nucleotide sequence ID" value="NZ_JASITI010000064.1"/>
</dbReference>
<evidence type="ECO:0000313" key="3">
    <source>
        <dbReference type="Proteomes" id="UP001223390"/>
    </source>
</evidence>
<sequence length="291" mass="31052">MPSAPRLTLRPYAPADAGAVLSLVNADRLPGQPVATPEMLHEALAGRSPIDGGRWAELDPPATHVAAGPDGTVRGVVSWTLRPKDGRGLILWLHCRENPRAADALLLRALTALGPRPVEAFQLATALTRGLEALPRAHREATHAALERAGFHGEPQWRYLLIGLPAPDLPRAARVRTAPEPGDSHARRLEVRRGEAAAEAEAVIGLPVEGAGALWWIGVRPPSRRRGLGRALLGSALDALASHGAREAFLYVETDTVPGAEDDRTAATALYRSAGFREVDTLHSYARPPVS</sequence>
<dbReference type="Pfam" id="PF00583">
    <property type="entry name" value="Acetyltransf_1"/>
    <property type="match status" value="1"/>
</dbReference>
<reference evidence="2 3" key="1">
    <citation type="submission" date="2023-05" db="EMBL/GenBank/DDBJ databases">
        <title>Sequencing and Assembly of Streptomyces sp. NP73.</title>
        <authorList>
            <person name="Konwar A.N."/>
            <person name="Saikia K."/>
            <person name="Thakur D."/>
        </authorList>
    </citation>
    <scope>NUCLEOTIDE SEQUENCE [LARGE SCALE GENOMIC DNA]</scope>
    <source>
        <strain evidence="2 3">NP73</strain>
    </source>
</reference>
<keyword evidence="3" id="KW-1185">Reference proteome</keyword>
<keyword evidence="2" id="KW-0808">Transferase</keyword>
<dbReference type="Gene3D" id="3.40.630.30">
    <property type="match status" value="2"/>
</dbReference>
<proteinExistence type="predicted"/>
<dbReference type="GO" id="GO:0016746">
    <property type="term" value="F:acyltransferase activity"/>
    <property type="evidence" value="ECO:0007669"/>
    <property type="project" value="UniProtKB-KW"/>
</dbReference>
<gene>
    <name evidence="2" type="ORF">QEZ40_006326</name>
</gene>
<name>A0ABT7H4H5_9ACTN</name>
<dbReference type="InterPro" id="IPR016181">
    <property type="entry name" value="Acyl_CoA_acyltransferase"/>
</dbReference>
<evidence type="ECO:0000259" key="1">
    <source>
        <dbReference type="PROSITE" id="PS51186"/>
    </source>
</evidence>
<dbReference type="EC" id="2.3.1.-" evidence="2"/>
<feature type="domain" description="N-acetyltransferase" evidence="1">
    <location>
        <begin position="159"/>
        <end position="291"/>
    </location>
</feature>
<organism evidence="2 3">
    <name type="scientific">Streptomyces katrae</name>
    <dbReference type="NCBI Taxonomy" id="68223"/>
    <lineage>
        <taxon>Bacteria</taxon>
        <taxon>Bacillati</taxon>
        <taxon>Actinomycetota</taxon>
        <taxon>Actinomycetes</taxon>
        <taxon>Kitasatosporales</taxon>
        <taxon>Streptomycetaceae</taxon>
        <taxon>Streptomyces</taxon>
    </lineage>
</organism>
<comment type="caution">
    <text evidence="2">The sequence shown here is derived from an EMBL/GenBank/DDBJ whole genome shotgun (WGS) entry which is preliminary data.</text>
</comment>
<accession>A0ABT7H4H5</accession>
<evidence type="ECO:0000313" key="2">
    <source>
        <dbReference type="EMBL" id="MDK9500503.1"/>
    </source>
</evidence>
<protein>
    <submittedName>
        <fullName evidence="2">GNAT family N-acetyltransferase</fullName>
        <ecNumber evidence="2">2.3.1.-</ecNumber>
    </submittedName>
</protein>
<dbReference type="EMBL" id="JASITI010000064">
    <property type="protein sequence ID" value="MDK9500503.1"/>
    <property type="molecule type" value="Genomic_DNA"/>
</dbReference>
<dbReference type="Proteomes" id="UP001223390">
    <property type="component" value="Unassembled WGS sequence"/>
</dbReference>
<keyword evidence="2" id="KW-0012">Acyltransferase</keyword>
<dbReference type="InterPro" id="IPR000182">
    <property type="entry name" value="GNAT_dom"/>
</dbReference>
<dbReference type="CDD" id="cd04301">
    <property type="entry name" value="NAT_SF"/>
    <property type="match status" value="1"/>
</dbReference>